<sequence length="382" mass="43709">MFNHGVLPTEIWLEIIGWATYNPNIGDREIPFSLIPDNTSDSNLQVRAQVAAVCRAWNTWVTHNLYRDVKVDRNLIMLCETLDRPRGFDCLKYGQMVHRMVLPYNSTTTTSPSSLPSAEILKLCPCLHTLHRPLYGPAGTLRFEYEAQSVSLPSLRRLEWWHNMEAERSGGINSLADMLCSAPFLQYLFIGGVVGTTHMGTHRTSITMNQLETLRLHIRSGVLLRHIVSRWKLPSLKRVILDSLPAREGTHILWDEFGAQLEAVELGRHLQFLVTDSLTTCLRSCPHLQQLNYYLFFSFPPQEFIRHASLSTVNIHAHVNPMLLGNGNAWHMVEQHFEFLCSSGLSSLRHINLYGDWRAIIYHPQFAKISQKLSDCSKIVQR</sequence>
<proteinExistence type="predicted"/>
<keyword evidence="2" id="KW-1185">Reference proteome</keyword>
<evidence type="ECO:0008006" key="3">
    <source>
        <dbReference type="Google" id="ProtNLM"/>
    </source>
</evidence>
<evidence type="ECO:0000313" key="2">
    <source>
        <dbReference type="Proteomes" id="UP000807306"/>
    </source>
</evidence>
<dbReference type="OrthoDB" id="3256525at2759"/>
<comment type="caution">
    <text evidence="1">The sequence shown here is derived from an EMBL/GenBank/DDBJ whole genome shotgun (WGS) entry which is preliminary data.</text>
</comment>
<gene>
    <name evidence="1" type="ORF">CPB83DRAFT_754229</name>
</gene>
<organism evidence="1 2">
    <name type="scientific">Crepidotus variabilis</name>
    <dbReference type="NCBI Taxonomy" id="179855"/>
    <lineage>
        <taxon>Eukaryota</taxon>
        <taxon>Fungi</taxon>
        <taxon>Dikarya</taxon>
        <taxon>Basidiomycota</taxon>
        <taxon>Agaricomycotina</taxon>
        <taxon>Agaricomycetes</taxon>
        <taxon>Agaricomycetidae</taxon>
        <taxon>Agaricales</taxon>
        <taxon>Agaricineae</taxon>
        <taxon>Crepidotaceae</taxon>
        <taxon>Crepidotus</taxon>
    </lineage>
</organism>
<dbReference type="SUPFAM" id="SSF52047">
    <property type="entry name" value="RNI-like"/>
    <property type="match status" value="1"/>
</dbReference>
<dbReference type="EMBL" id="MU157824">
    <property type="protein sequence ID" value="KAF9535879.1"/>
    <property type="molecule type" value="Genomic_DNA"/>
</dbReference>
<name>A0A9P6JX16_9AGAR</name>
<accession>A0A9P6JX16</accession>
<dbReference type="Gene3D" id="3.80.10.10">
    <property type="entry name" value="Ribonuclease Inhibitor"/>
    <property type="match status" value="1"/>
</dbReference>
<dbReference type="InterPro" id="IPR032675">
    <property type="entry name" value="LRR_dom_sf"/>
</dbReference>
<dbReference type="Proteomes" id="UP000807306">
    <property type="component" value="Unassembled WGS sequence"/>
</dbReference>
<protein>
    <recommendedName>
        <fullName evidence="3">F-box domain-containing protein</fullName>
    </recommendedName>
</protein>
<reference evidence="1" key="1">
    <citation type="submission" date="2020-11" db="EMBL/GenBank/DDBJ databases">
        <authorList>
            <consortium name="DOE Joint Genome Institute"/>
            <person name="Ahrendt S."/>
            <person name="Riley R."/>
            <person name="Andreopoulos W."/>
            <person name="Labutti K."/>
            <person name="Pangilinan J."/>
            <person name="Ruiz-Duenas F.J."/>
            <person name="Barrasa J.M."/>
            <person name="Sanchez-Garcia M."/>
            <person name="Camarero S."/>
            <person name="Miyauchi S."/>
            <person name="Serrano A."/>
            <person name="Linde D."/>
            <person name="Babiker R."/>
            <person name="Drula E."/>
            <person name="Ayuso-Fernandez I."/>
            <person name="Pacheco R."/>
            <person name="Padilla G."/>
            <person name="Ferreira P."/>
            <person name="Barriuso J."/>
            <person name="Kellner H."/>
            <person name="Castanera R."/>
            <person name="Alfaro M."/>
            <person name="Ramirez L."/>
            <person name="Pisabarro A.G."/>
            <person name="Kuo A."/>
            <person name="Tritt A."/>
            <person name="Lipzen A."/>
            <person name="He G."/>
            <person name="Yan M."/>
            <person name="Ng V."/>
            <person name="Cullen D."/>
            <person name="Martin F."/>
            <person name="Rosso M.-N."/>
            <person name="Henrissat B."/>
            <person name="Hibbett D."/>
            <person name="Martinez A.T."/>
            <person name="Grigoriev I.V."/>
        </authorList>
    </citation>
    <scope>NUCLEOTIDE SEQUENCE</scope>
    <source>
        <strain evidence="1">CBS 506.95</strain>
    </source>
</reference>
<dbReference type="AlphaFoldDB" id="A0A9P6JX16"/>
<evidence type="ECO:0000313" key="1">
    <source>
        <dbReference type="EMBL" id="KAF9535879.1"/>
    </source>
</evidence>